<keyword evidence="4" id="KW-1185">Reference proteome</keyword>
<name>A0A2S6C249_9PEZI</name>
<protein>
    <recommendedName>
        <fullName evidence="5">Phytocyanin domain-containing protein</fullName>
    </recommendedName>
</protein>
<dbReference type="Gene3D" id="2.60.40.420">
    <property type="entry name" value="Cupredoxins - blue copper proteins"/>
    <property type="match status" value="1"/>
</dbReference>
<dbReference type="PANTHER" id="PTHR34883">
    <property type="entry name" value="SERINE-RICH PROTEIN, PUTATIVE-RELATED-RELATED"/>
    <property type="match status" value="1"/>
</dbReference>
<feature type="chain" id="PRO_5015740082" description="Phytocyanin domain-containing protein" evidence="2">
    <location>
        <begin position="20"/>
        <end position="243"/>
    </location>
</feature>
<feature type="compositionally biased region" description="Low complexity" evidence="1">
    <location>
        <begin position="184"/>
        <end position="208"/>
    </location>
</feature>
<evidence type="ECO:0008006" key="5">
    <source>
        <dbReference type="Google" id="ProtNLM"/>
    </source>
</evidence>
<dbReference type="InterPro" id="IPR008972">
    <property type="entry name" value="Cupredoxin"/>
</dbReference>
<keyword evidence="2" id="KW-0732">Signal</keyword>
<evidence type="ECO:0000256" key="2">
    <source>
        <dbReference type="SAM" id="SignalP"/>
    </source>
</evidence>
<dbReference type="AlphaFoldDB" id="A0A2S6C249"/>
<organism evidence="3 4">
    <name type="scientific">Cercospora berteroae</name>
    <dbReference type="NCBI Taxonomy" id="357750"/>
    <lineage>
        <taxon>Eukaryota</taxon>
        <taxon>Fungi</taxon>
        <taxon>Dikarya</taxon>
        <taxon>Ascomycota</taxon>
        <taxon>Pezizomycotina</taxon>
        <taxon>Dothideomycetes</taxon>
        <taxon>Dothideomycetidae</taxon>
        <taxon>Mycosphaerellales</taxon>
        <taxon>Mycosphaerellaceae</taxon>
        <taxon>Cercospora</taxon>
    </lineage>
</organism>
<reference evidence="4" key="1">
    <citation type="journal article" date="2017" name="bioRxiv">
        <title>Conservation of a gene cluster reveals novel cercosporin biosynthetic mechanisms and extends production to the genus Colletotrichum.</title>
        <authorList>
            <person name="de Jonge R."/>
            <person name="Ebert M.K."/>
            <person name="Huitt-Roehl C.R."/>
            <person name="Pal P."/>
            <person name="Suttle J.C."/>
            <person name="Spanner R.E."/>
            <person name="Neubauer J.D."/>
            <person name="Jurick W.M.II."/>
            <person name="Stott K.A."/>
            <person name="Secor G.A."/>
            <person name="Thomma B.P.H.J."/>
            <person name="Van de Peer Y."/>
            <person name="Townsend C.A."/>
            <person name="Bolton M.D."/>
        </authorList>
    </citation>
    <scope>NUCLEOTIDE SEQUENCE [LARGE SCALE GENOMIC DNA]</scope>
    <source>
        <strain evidence="4">CBS538.71</strain>
    </source>
</reference>
<gene>
    <name evidence="3" type="ORF">CBER1_04533</name>
</gene>
<dbReference type="Proteomes" id="UP000237631">
    <property type="component" value="Unassembled WGS sequence"/>
</dbReference>
<evidence type="ECO:0000313" key="4">
    <source>
        <dbReference type="Proteomes" id="UP000237631"/>
    </source>
</evidence>
<feature type="compositionally biased region" description="Polar residues" evidence="1">
    <location>
        <begin position="170"/>
        <end position="183"/>
    </location>
</feature>
<comment type="caution">
    <text evidence="3">The sequence shown here is derived from an EMBL/GenBank/DDBJ whole genome shotgun (WGS) entry which is preliminary data.</text>
</comment>
<evidence type="ECO:0000313" key="3">
    <source>
        <dbReference type="EMBL" id="PPJ53797.1"/>
    </source>
</evidence>
<dbReference type="InterPro" id="IPR052953">
    <property type="entry name" value="Ser-rich/MCO-related"/>
</dbReference>
<dbReference type="STRING" id="357750.A0A2S6C249"/>
<accession>A0A2S6C249</accession>
<dbReference type="PANTHER" id="PTHR34883:SF15">
    <property type="entry name" value="EXTRACELLULAR SERINE-RICH PROTEIN"/>
    <property type="match status" value="1"/>
</dbReference>
<feature type="signal peptide" evidence="2">
    <location>
        <begin position="1"/>
        <end position="19"/>
    </location>
</feature>
<dbReference type="SUPFAM" id="SSF49503">
    <property type="entry name" value="Cupredoxins"/>
    <property type="match status" value="1"/>
</dbReference>
<feature type="region of interest" description="Disordered" evidence="1">
    <location>
        <begin position="126"/>
        <end position="220"/>
    </location>
</feature>
<evidence type="ECO:0000256" key="1">
    <source>
        <dbReference type="SAM" id="MobiDB-lite"/>
    </source>
</evidence>
<dbReference type="EMBL" id="PNEN01000576">
    <property type="protein sequence ID" value="PPJ53797.1"/>
    <property type="molecule type" value="Genomic_DNA"/>
</dbReference>
<proteinExistence type="predicted"/>
<sequence length="243" mass="24029">MLSKITLASALALAGSAAAQTTHEVRVVEGSLAFEPTSISDVAEGDSIRVTFDPNIPHNALSGSWDSPCQYNSEANVDSGVLTASDGVFVFQVNSTDPAVYYCSVGSHCQSGMAFAINPSGDNTIESYVSGAEGTRSGQPSGDAPSGGVVQAADAPVGGGDSGDDNSSSAEPTMSETSSASMPASTESANESTATESTASESMASTTELMSPATQTPGSDASGLNSGFAMAGALVAGAAAFAL</sequence>
<dbReference type="OrthoDB" id="2331100at2759"/>